<organism evidence="2 3">
    <name type="scientific">Lineolata rhizophorae</name>
    <dbReference type="NCBI Taxonomy" id="578093"/>
    <lineage>
        <taxon>Eukaryota</taxon>
        <taxon>Fungi</taxon>
        <taxon>Dikarya</taxon>
        <taxon>Ascomycota</taxon>
        <taxon>Pezizomycotina</taxon>
        <taxon>Dothideomycetes</taxon>
        <taxon>Dothideomycetes incertae sedis</taxon>
        <taxon>Lineolatales</taxon>
        <taxon>Lineolataceae</taxon>
        <taxon>Lineolata</taxon>
    </lineage>
</organism>
<evidence type="ECO:0000313" key="2">
    <source>
        <dbReference type="EMBL" id="KAF2452676.1"/>
    </source>
</evidence>
<evidence type="ECO:0000256" key="1">
    <source>
        <dbReference type="SAM" id="Phobius"/>
    </source>
</evidence>
<keyword evidence="1" id="KW-0812">Transmembrane</keyword>
<keyword evidence="1" id="KW-0472">Membrane</keyword>
<gene>
    <name evidence="2" type="ORF">BDY21DRAFT_358393</name>
</gene>
<dbReference type="Proteomes" id="UP000799766">
    <property type="component" value="Unassembled WGS sequence"/>
</dbReference>
<proteinExistence type="predicted"/>
<name>A0A6A6NLW6_9PEZI</name>
<feature type="transmembrane region" description="Helical" evidence="1">
    <location>
        <begin position="112"/>
        <end position="131"/>
    </location>
</feature>
<dbReference type="AlphaFoldDB" id="A0A6A6NLW6"/>
<keyword evidence="3" id="KW-1185">Reference proteome</keyword>
<evidence type="ECO:0000313" key="3">
    <source>
        <dbReference type="Proteomes" id="UP000799766"/>
    </source>
</evidence>
<reference evidence="2" key="1">
    <citation type="journal article" date="2020" name="Stud. Mycol.">
        <title>101 Dothideomycetes genomes: a test case for predicting lifestyles and emergence of pathogens.</title>
        <authorList>
            <person name="Haridas S."/>
            <person name="Albert R."/>
            <person name="Binder M."/>
            <person name="Bloem J."/>
            <person name="Labutti K."/>
            <person name="Salamov A."/>
            <person name="Andreopoulos B."/>
            <person name="Baker S."/>
            <person name="Barry K."/>
            <person name="Bills G."/>
            <person name="Bluhm B."/>
            <person name="Cannon C."/>
            <person name="Castanera R."/>
            <person name="Culley D."/>
            <person name="Daum C."/>
            <person name="Ezra D."/>
            <person name="Gonzalez J."/>
            <person name="Henrissat B."/>
            <person name="Kuo A."/>
            <person name="Liang C."/>
            <person name="Lipzen A."/>
            <person name="Lutzoni F."/>
            <person name="Magnuson J."/>
            <person name="Mondo S."/>
            <person name="Nolan M."/>
            <person name="Ohm R."/>
            <person name="Pangilinan J."/>
            <person name="Park H.-J."/>
            <person name="Ramirez L."/>
            <person name="Alfaro M."/>
            <person name="Sun H."/>
            <person name="Tritt A."/>
            <person name="Yoshinaga Y."/>
            <person name="Zwiers L.-H."/>
            <person name="Turgeon B."/>
            <person name="Goodwin S."/>
            <person name="Spatafora J."/>
            <person name="Crous P."/>
            <person name="Grigoriev I."/>
        </authorList>
    </citation>
    <scope>NUCLEOTIDE SEQUENCE</scope>
    <source>
        <strain evidence="2">ATCC 16933</strain>
    </source>
</reference>
<keyword evidence="1" id="KW-1133">Transmembrane helix</keyword>
<accession>A0A6A6NLW6</accession>
<protein>
    <submittedName>
        <fullName evidence="2">Uncharacterized protein</fullName>
    </submittedName>
</protein>
<sequence length="169" mass="18470">MLCMARLGATHPSTRPGVWAPLGRLLSHFGYGLGGVGRLQPGRDEVFRGCTNVCTGIGGLRSWKAAGDYVTSEARPLRSSVSSKIQLRICGRSMLARVYFCVAAGWCDRLCGNTWGVVTTMMMIIIFVCVFRTGTCKREHVKGTYLFTTVMPRADVHEARSNVRAGSSF</sequence>
<dbReference type="EMBL" id="MU001705">
    <property type="protein sequence ID" value="KAF2452676.1"/>
    <property type="molecule type" value="Genomic_DNA"/>
</dbReference>